<sequence>MASKSMLCHSNDESWSMSSVSTALLEVVLACLLFLSVCISVTISAIIRFFHLSPPCFCAKPHVGLSWNARKQDNSEGLLCDYHANKLFLLKTLILNRGCAPVHSLCEDCMLLNCSSTETDAYVNSNPELKNKDFKCTTLIHVNNCQICLSKRQKCYSPSAFNEAITDEGSGGLQGEVGSDSGSSDSFIPDRSKQPMTYLHSRCSCCKELIREKLLGNEFVRKKSAKVFVEDLEEQFWKSAPMPFCETEECEFLGEESLMNYAKKDKSQEPDMLGDDSRLEETGLEGKVQRQKYGLDSKFCSDRLLEEGEAVGSELPQILSERCATIETYPVNEYTVPAPLPCVDVEPRVHLQPSDNDVIKELKDALEAEREAHSTLYTELEAERNASAIAANETMAMMSRLQEEKAAIQMETRQFKRMAEEKAVFDQEAIALLKDILCKREEEKFALEKEVELYRSDHRIRKLRRQRRKREELEQPHDKQRVNEKRVLLLEERKDKKIIKESQELQGPFEHNGCSAIDLTWNGSLTDSASKMKRFEDSEAWETRNKTGSHFRRRHDDLLPSTKGENVLIAFDAVGTKFEQEDYPSLICGQQKSKDKDVYSEVNLQKASLALDEAVCKQKLAGSPGISDDEGSSEQSFMMEHEGKSKQEADKVEDHAYDPWRPACSTELQQVGKIGAENLASSSMHTMETLSQDTPNLNSNENGLEGTALEDSITMLGPYSQRGQECWANSKNITGNGDGCQESGHYNTELVEDFITIEVEPMNMNSKLKQESTETMNHKQAVDFRATPSTFVQYEIGDELFELPSDLNFSEKLHQEPDSACNTAISSLEQSLSQVDKQARERESKNSNFCKNFPPFNLPEERDVLQDNLHDTRNDLQASDKTPKREQRGTIRESEQNKDFFDPSNSLAGFDEWTSDDAFDQDSLCSADEYLPEFSGCDIRTTSMIRRDYQRKAVEEEVRQLTSRLQVLEDDRDIMKNIMETLRSENGEIRLLHDIAQQLQQLHGFEKKLDNLKELFEAREPSAVSEIYSDLTMICIWWNQRLKRLSHKRLRC</sequence>
<evidence type="ECO:0000313" key="1">
    <source>
        <dbReference type="EMBL" id="KAJ7568056.1"/>
    </source>
</evidence>
<organism evidence="1 2">
    <name type="scientific">Diphasiastrum complanatum</name>
    <name type="common">Issler's clubmoss</name>
    <name type="synonym">Lycopodium complanatum</name>
    <dbReference type="NCBI Taxonomy" id="34168"/>
    <lineage>
        <taxon>Eukaryota</taxon>
        <taxon>Viridiplantae</taxon>
        <taxon>Streptophyta</taxon>
        <taxon>Embryophyta</taxon>
        <taxon>Tracheophyta</taxon>
        <taxon>Lycopodiopsida</taxon>
        <taxon>Lycopodiales</taxon>
        <taxon>Lycopodiaceae</taxon>
        <taxon>Lycopodioideae</taxon>
        <taxon>Diphasiastrum</taxon>
    </lineage>
</organism>
<dbReference type="Proteomes" id="UP001162992">
    <property type="component" value="Chromosome 1"/>
</dbReference>
<name>A0ACC2ENN6_DIPCM</name>
<reference evidence="2" key="1">
    <citation type="journal article" date="2024" name="Proc. Natl. Acad. Sci. U.S.A.">
        <title>Extraordinary preservation of gene collinearity over three hundred million years revealed in homosporous lycophytes.</title>
        <authorList>
            <person name="Li C."/>
            <person name="Wickell D."/>
            <person name="Kuo L.Y."/>
            <person name="Chen X."/>
            <person name="Nie B."/>
            <person name="Liao X."/>
            <person name="Peng D."/>
            <person name="Ji J."/>
            <person name="Jenkins J."/>
            <person name="Williams M."/>
            <person name="Shu S."/>
            <person name="Plott C."/>
            <person name="Barry K."/>
            <person name="Rajasekar S."/>
            <person name="Grimwood J."/>
            <person name="Han X."/>
            <person name="Sun S."/>
            <person name="Hou Z."/>
            <person name="He W."/>
            <person name="Dai G."/>
            <person name="Sun C."/>
            <person name="Schmutz J."/>
            <person name="Leebens-Mack J.H."/>
            <person name="Li F.W."/>
            <person name="Wang L."/>
        </authorList>
    </citation>
    <scope>NUCLEOTIDE SEQUENCE [LARGE SCALE GENOMIC DNA]</scope>
    <source>
        <strain evidence="2">cv. PW_Plant_1</strain>
    </source>
</reference>
<comment type="caution">
    <text evidence="1">The sequence shown here is derived from an EMBL/GenBank/DDBJ whole genome shotgun (WGS) entry which is preliminary data.</text>
</comment>
<proteinExistence type="predicted"/>
<accession>A0ACC2ENN6</accession>
<dbReference type="EMBL" id="CM055092">
    <property type="protein sequence ID" value="KAJ7568056.1"/>
    <property type="molecule type" value="Genomic_DNA"/>
</dbReference>
<gene>
    <name evidence="1" type="ORF">O6H91_01G017000</name>
</gene>
<protein>
    <submittedName>
        <fullName evidence="1">Uncharacterized protein</fullName>
    </submittedName>
</protein>
<evidence type="ECO:0000313" key="2">
    <source>
        <dbReference type="Proteomes" id="UP001162992"/>
    </source>
</evidence>
<keyword evidence="2" id="KW-1185">Reference proteome</keyword>